<dbReference type="OMA" id="HRITADK"/>
<sequence length="111" mass="12771">MVTTSGLVLSGLMGALARRLQVALIGKTYEKSFNRAGGYILSIGVFSGAYYVLDQYHQRNTELLQRRLSALREQRAQKDIFFEFAEQGDHRLSPNRGRFFDLMDKYGQPYR</sequence>
<dbReference type="RefSeq" id="XP_034011716.1">
    <property type="nucleotide sequence ID" value="XM_034156228.1"/>
</dbReference>
<gene>
    <name evidence="2" type="ORF">DIURU_003463</name>
</gene>
<keyword evidence="3" id="KW-1185">Reference proteome</keyword>
<feature type="transmembrane region" description="Helical" evidence="1">
    <location>
        <begin position="33"/>
        <end position="53"/>
    </location>
</feature>
<evidence type="ECO:0000256" key="1">
    <source>
        <dbReference type="SAM" id="Phobius"/>
    </source>
</evidence>
<keyword evidence="1" id="KW-0472">Membrane</keyword>
<name>A0A642ULA9_DIURU</name>
<dbReference type="OrthoDB" id="4012145at2759"/>
<dbReference type="EMBL" id="SWFT01000105">
    <property type="protein sequence ID" value="KAA8901093.1"/>
    <property type="molecule type" value="Genomic_DNA"/>
</dbReference>
<evidence type="ECO:0000313" key="3">
    <source>
        <dbReference type="Proteomes" id="UP000449547"/>
    </source>
</evidence>
<dbReference type="VEuPathDB" id="FungiDB:DIURU_003463"/>
<keyword evidence="1" id="KW-1133">Transmembrane helix</keyword>
<accession>A0A642ULA9</accession>
<dbReference type="AlphaFoldDB" id="A0A642ULA9"/>
<organism evidence="2 3">
    <name type="scientific">Diutina rugosa</name>
    <name type="common">Yeast</name>
    <name type="synonym">Candida rugosa</name>
    <dbReference type="NCBI Taxonomy" id="5481"/>
    <lineage>
        <taxon>Eukaryota</taxon>
        <taxon>Fungi</taxon>
        <taxon>Dikarya</taxon>
        <taxon>Ascomycota</taxon>
        <taxon>Saccharomycotina</taxon>
        <taxon>Pichiomycetes</taxon>
        <taxon>Debaryomycetaceae</taxon>
        <taxon>Diutina</taxon>
    </lineage>
</organism>
<protein>
    <submittedName>
        <fullName evidence="2">Uncharacterized protein</fullName>
    </submittedName>
</protein>
<comment type="caution">
    <text evidence="2">The sequence shown here is derived from an EMBL/GenBank/DDBJ whole genome shotgun (WGS) entry which is preliminary data.</text>
</comment>
<keyword evidence="1" id="KW-0812">Transmembrane</keyword>
<proteinExistence type="predicted"/>
<reference evidence="2 3" key="1">
    <citation type="submission" date="2019-07" db="EMBL/GenBank/DDBJ databases">
        <title>Genome assembly of two rare yeast pathogens: Diutina rugosa and Trichomonascus ciferrii.</title>
        <authorList>
            <person name="Mixao V."/>
            <person name="Saus E."/>
            <person name="Hansen A."/>
            <person name="Lass-Flor C."/>
            <person name="Gabaldon T."/>
        </authorList>
    </citation>
    <scope>NUCLEOTIDE SEQUENCE [LARGE SCALE GENOMIC DNA]</scope>
    <source>
        <strain evidence="2 3">CBS 613</strain>
    </source>
</reference>
<dbReference type="Proteomes" id="UP000449547">
    <property type="component" value="Unassembled WGS sequence"/>
</dbReference>
<evidence type="ECO:0000313" key="2">
    <source>
        <dbReference type="EMBL" id="KAA8901093.1"/>
    </source>
</evidence>
<dbReference type="GeneID" id="54782114"/>